<dbReference type="GO" id="GO:0022857">
    <property type="term" value="F:transmembrane transporter activity"/>
    <property type="evidence" value="ECO:0007669"/>
    <property type="project" value="InterPro"/>
</dbReference>
<accession>A0AAW1LG49</accession>
<evidence type="ECO:0000256" key="3">
    <source>
        <dbReference type="ARBA" id="ARBA00022989"/>
    </source>
</evidence>
<feature type="transmembrane region" description="Helical" evidence="6">
    <location>
        <begin position="356"/>
        <end position="377"/>
    </location>
</feature>
<comment type="subcellular location">
    <subcellularLocation>
        <location evidence="1">Membrane</location>
        <topology evidence="1">Multi-pass membrane protein</topology>
    </subcellularLocation>
</comment>
<feature type="region of interest" description="Disordered" evidence="5">
    <location>
        <begin position="453"/>
        <end position="475"/>
    </location>
</feature>
<dbReference type="InterPro" id="IPR011701">
    <property type="entry name" value="MFS"/>
</dbReference>
<evidence type="ECO:0000256" key="2">
    <source>
        <dbReference type="ARBA" id="ARBA00022692"/>
    </source>
</evidence>
<evidence type="ECO:0000256" key="1">
    <source>
        <dbReference type="ARBA" id="ARBA00004141"/>
    </source>
</evidence>
<feature type="transmembrane region" description="Helical" evidence="6">
    <location>
        <begin position="108"/>
        <end position="129"/>
    </location>
</feature>
<dbReference type="SUPFAM" id="SSF103473">
    <property type="entry name" value="MFS general substrate transporter"/>
    <property type="match status" value="1"/>
</dbReference>
<evidence type="ECO:0000313" key="7">
    <source>
        <dbReference type="EMBL" id="KAK9732422.1"/>
    </source>
</evidence>
<dbReference type="InterPro" id="IPR036259">
    <property type="entry name" value="MFS_trans_sf"/>
</dbReference>
<evidence type="ECO:0000256" key="5">
    <source>
        <dbReference type="SAM" id="MobiDB-lite"/>
    </source>
</evidence>
<dbReference type="Proteomes" id="UP001458880">
    <property type="component" value="Unassembled WGS sequence"/>
</dbReference>
<feature type="transmembrane region" description="Helical" evidence="6">
    <location>
        <begin position="299"/>
        <end position="321"/>
    </location>
</feature>
<evidence type="ECO:0000256" key="6">
    <source>
        <dbReference type="SAM" id="Phobius"/>
    </source>
</evidence>
<keyword evidence="4 6" id="KW-0472">Membrane</keyword>
<keyword evidence="2 6" id="KW-0812">Transmembrane</keyword>
<evidence type="ECO:0000256" key="4">
    <source>
        <dbReference type="ARBA" id="ARBA00023136"/>
    </source>
</evidence>
<feature type="transmembrane region" description="Helical" evidence="6">
    <location>
        <begin position="202"/>
        <end position="223"/>
    </location>
</feature>
<dbReference type="Pfam" id="PF07690">
    <property type="entry name" value="MFS_1"/>
    <property type="match status" value="1"/>
</dbReference>
<feature type="transmembrane region" description="Helical" evidence="6">
    <location>
        <begin position="135"/>
        <end position="162"/>
    </location>
</feature>
<comment type="caution">
    <text evidence="7">The sequence shown here is derived from an EMBL/GenBank/DDBJ whole genome shotgun (WGS) entry which is preliminary data.</text>
</comment>
<feature type="transmembrane region" description="Helical" evidence="6">
    <location>
        <begin position="261"/>
        <end position="279"/>
    </location>
</feature>
<proteinExistence type="predicted"/>
<feature type="transmembrane region" description="Helical" evidence="6">
    <location>
        <begin position="422"/>
        <end position="444"/>
    </location>
</feature>
<gene>
    <name evidence="7" type="ORF">QE152_g12870</name>
</gene>
<dbReference type="AlphaFoldDB" id="A0AAW1LG49"/>
<sequence>MVEVNLKWLRRSTEVPIFLTFYGFFLCAPVDINFIIFRTCYAWLGYNKIDCEKLGSKDAHNATDGLEKLVQPYANLIIMTQATITNMIPAITYLFVGAWSDRNGRKPVMLFAITGFVYHGIVSLIVVLIQSCSPWYLLIGGVPAAFLGRIPQLMMTMICYTIDNSDEENRGLRIGIIEAIPVVAIFLGTFSSSFVFAAGGYILVYSLDIICNLCAFLYVLLVLTEVSSSIREQDKITVYSFENISQMLQATFKSRINRGRMILLITLVTSTLCVLVGRADGTVTFQFLREKLKWDLQHYTLYSSISTFVGLAAMCACIGLLHKVLKVAELPLMTLGISCYFFSSVILGFAVQNWHIYLAGGFKSIYVIFNPMFRSFVSKLISSEETGKVFSLAVTVDAVVAMLAGPLYVLIYNHTLNLNSGIFNFVTAGICGINLVLITIVIAIRKENENESEDRTALLHEDDDLNGNENTVEVY</sequence>
<name>A0AAW1LG49_POPJA</name>
<dbReference type="EMBL" id="JASPKY010000119">
    <property type="protein sequence ID" value="KAK9732422.1"/>
    <property type="molecule type" value="Genomic_DNA"/>
</dbReference>
<protein>
    <submittedName>
        <fullName evidence="7">Major Facilitator Superfamily</fullName>
    </submittedName>
</protein>
<evidence type="ECO:0000313" key="8">
    <source>
        <dbReference type="Proteomes" id="UP001458880"/>
    </source>
</evidence>
<keyword evidence="8" id="KW-1185">Reference proteome</keyword>
<feature type="transmembrane region" description="Helical" evidence="6">
    <location>
        <begin position="330"/>
        <end position="350"/>
    </location>
</feature>
<dbReference type="PANTHER" id="PTHR23507">
    <property type="entry name" value="ZGC:174356"/>
    <property type="match status" value="1"/>
</dbReference>
<feature type="transmembrane region" description="Helical" evidence="6">
    <location>
        <begin position="389"/>
        <end position="410"/>
    </location>
</feature>
<dbReference type="Gene3D" id="1.20.1250.20">
    <property type="entry name" value="MFS general substrate transporter like domains"/>
    <property type="match status" value="1"/>
</dbReference>
<dbReference type="GO" id="GO:0016020">
    <property type="term" value="C:membrane"/>
    <property type="evidence" value="ECO:0007669"/>
    <property type="project" value="UniProtKB-SubCell"/>
</dbReference>
<organism evidence="7 8">
    <name type="scientific">Popillia japonica</name>
    <name type="common">Japanese beetle</name>
    <dbReference type="NCBI Taxonomy" id="7064"/>
    <lineage>
        <taxon>Eukaryota</taxon>
        <taxon>Metazoa</taxon>
        <taxon>Ecdysozoa</taxon>
        <taxon>Arthropoda</taxon>
        <taxon>Hexapoda</taxon>
        <taxon>Insecta</taxon>
        <taxon>Pterygota</taxon>
        <taxon>Neoptera</taxon>
        <taxon>Endopterygota</taxon>
        <taxon>Coleoptera</taxon>
        <taxon>Polyphaga</taxon>
        <taxon>Scarabaeiformia</taxon>
        <taxon>Scarabaeidae</taxon>
        <taxon>Rutelinae</taxon>
        <taxon>Popillia</taxon>
    </lineage>
</organism>
<keyword evidence="3 6" id="KW-1133">Transmembrane helix</keyword>
<reference evidence="7 8" key="1">
    <citation type="journal article" date="2024" name="BMC Genomics">
        <title>De novo assembly and annotation of Popillia japonica's genome with initial clues to its potential as an invasive pest.</title>
        <authorList>
            <person name="Cucini C."/>
            <person name="Boschi S."/>
            <person name="Funari R."/>
            <person name="Cardaioli E."/>
            <person name="Iannotti N."/>
            <person name="Marturano G."/>
            <person name="Paoli F."/>
            <person name="Bruttini M."/>
            <person name="Carapelli A."/>
            <person name="Frati F."/>
            <person name="Nardi F."/>
        </authorList>
    </citation>
    <scope>NUCLEOTIDE SEQUENCE [LARGE SCALE GENOMIC DNA]</scope>
    <source>
        <strain evidence="7">DMR45628</strain>
    </source>
</reference>
<dbReference type="PANTHER" id="PTHR23507:SF39">
    <property type="entry name" value="GH23453P-RELATED"/>
    <property type="match status" value="1"/>
</dbReference>
<feature type="transmembrane region" description="Helical" evidence="6">
    <location>
        <begin position="174"/>
        <end position="196"/>
    </location>
</feature>
<feature type="transmembrane region" description="Helical" evidence="6">
    <location>
        <begin position="21"/>
        <end position="44"/>
    </location>
</feature>